<name>A0A401JF09_9PROT</name>
<dbReference type="Proteomes" id="UP000286806">
    <property type="component" value="Unassembled WGS sequence"/>
</dbReference>
<dbReference type="AlphaFoldDB" id="A0A401JF09"/>
<sequence length="564" mass="61897">MPSFAGQLFPSASYDNVTLWQRSANISAFTALDWATAIQATYGTPAISGSQTNNLPISEIPRAYAGSKFNTFGDDWYHRVHILPRTLDLGNLLSIQTRTAEVWNAHFVSQLLASIAESGTAGITNSGIAAPLTFAPLESKIYTLNVDTAGPATIDGLYTFSFPTESPVLSVIGRRVVVFGHAPNWAEPITETHDWFTDIMASYGGAEQRVALREFPRRGLSYSVITQDQHQSNRLDTVLIGWQARLFALPVWTEVQVLASDLPAGALIIPCNTAGYEFAPDQLAILWRAHDQHEAVEVLSVGASSVTLKLATLSAWPAGTRFYPVRLARLPKSQKLTRYTAQNNVARFDFAIDDNPGFSAIDSATLYQGYPVLTDRPNWVDNLDQEMLRKLATLDYATGKPWQDDESGLAALLKSFGWLLRSRADIAAFRSWLYARRGAAIPFWSESQGNDLAVTRTVSLSDTQIVVRNIGYTQLINAAAHRRDIAIHTVDGDVYYRRITGATEIDASEETLGIDTALGITYTAAQITGVHFMSLCRLDSDSVQIDWRSAAIAEASLMIRGLPA</sequence>
<dbReference type="OrthoDB" id="6986040at2"/>
<proteinExistence type="predicted"/>
<dbReference type="EMBL" id="BGOW01000017">
    <property type="protein sequence ID" value="GBL46211.1"/>
    <property type="molecule type" value="Genomic_DNA"/>
</dbReference>
<evidence type="ECO:0000313" key="1">
    <source>
        <dbReference type="EMBL" id="GBL46211.1"/>
    </source>
</evidence>
<accession>A0A401JF09</accession>
<evidence type="ECO:0000313" key="2">
    <source>
        <dbReference type="Proteomes" id="UP000286806"/>
    </source>
</evidence>
<reference evidence="1 2" key="1">
    <citation type="journal article" date="2019" name="Front. Microbiol.">
        <title>Genomes of Neutrophilic Sulfur-Oxidizing Chemolithoautotrophs Representing 9 Proteobacterial Species From 8 Genera.</title>
        <authorList>
            <person name="Watanabe T."/>
            <person name="Kojima H."/>
            <person name="Umezawa K."/>
            <person name="Hori C."/>
            <person name="Takasuka T.E."/>
            <person name="Kato Y."/>
            <person name="Fukui M."/>
        </authorList>
    </citation>
    <scope>NUCLEOTIDE SEQUENCE [LARGE SCALE GENOMIC DNA]</scope>
    <source>
        <strain evidence="1 2">TTN</strain>
    </source>
</reference>
<dbReference type="RefSeq" id="WP_124705001.1">
    <property type="nucleotide sequence ID" value="NZ_BGOW01000017.1"/>
</dbReference>
<keyword evidence="2" id="KW-1185">Reference proteome</keyword>
<comment type="caution">
    <text evidence="1">The sequence shown here is derived from an EMBL/GenBank/DDBJ whole genome shotgun (WGS) entry which is preliminary data.</text>
</comment>
<protein>
    <submittedName>
        <fullName evidence="1">Phage protein</fullName>
    </submittedName>
</protein>
<gene>
    <name evidence="1" type="ORF">SFMTTN_2024</name>
</gene>
<organism evidence="1 2">
    <name type="scientific">Sulfuriferula multivorans</name>
    <dbReference type="NCBI Taxonomy" id="1559896"/>
    <lineage>
        <taxon>Bacteria</taxon>
        <taxon>Pseudomonadati</taxon>
        <taxon>Pseudomonadota</taxon>
        <taxon>Betaproteobacteria</taxon>
        <taxon>Nitrosomonadales</taxon>
        <taxon>Sulfuricellaceae</taxon>
        <taxon>Sulfuriferula</taxon>
    </lineage>
</organism>